<keyword evidence="1" id="KW-0378">Hydrolase</keyword>
<dbReference type="PANTHER" id="PTHR11717">
    <property type="entry name" value="LOW MOLECULAR WEIGHT PROTEIN TYROSINE PHOSPHATASE"/>
    <property type="match status" value="1"/>
</dbReference>
<keyword evidence="1" id="KW-0963">Cytoplasm</keyword>
<dbReference type="GO" id="GO:0003993">
    <property type="term" value="F:acid phosphatase activity"/>
    <property type="evidence" value="ECO:0007669"/>
    <property type="project" value="UniProtKB-UniRule"/>
</dbReference>
<evidence type="ECO:0000259" key="2">
    <source>
        <dbReference type="SMART" id="SM00226"/>
    </source>
</evidence>
<dbReference type="Proteomes" id="UP000645828">
    <property type="component" value="Unassembled WGS sequence"/>
</dbReference>
<name>A0A811Z898_NYCPR</name>
<dbReference type="SMART" id="SM00226">
    <property type="entry name" value="LMWPc"/>
    <property type="match status" value="1"/>
</dbReference>
<keyword evidence="4" id="KW-1185">Reference proteome</keyword>
<feature type="domain" description="Phosphotyrosine protein phosphatase I" evidence="2">
    <location>
        <begin position="3"/>
        <end position="123"/>
    </location>
</feature>
<comment type="subcellular location">
    <subcellularLocation>
        <location evidence="1">Cytoplasm</location>
    </subcellularLocation>
</comment>
<comment type="similarity">
    <text evidence="1">Belongs to the low molecular weight phosphotyrosine protein phosphatase family.</text>
</comment>
<sequence length="125" mass="14245">MTKTVLHMCTALCREPDAELDPRTPGSCPEMILSSRHRACTGTNSPVLKRSHACVPKHTQANYSKDLTRKSNQIKNCRAKIELLGSYDPQNQLIIEDPYYGNELDLEAVYQQCTRCCWAFLEKVR</sequence>
<dbReference type="EC" id="3.1.3.2" evidence="1"/>
<comment type="catalytic activity">
    <reaction evidence="1">
        <text>a phosphate monoester + H2O = an alcohol + phosphate</text>
        <dbReference type="Rhea" id="RHEA:15017"/>
        <dbReference type="ChEBI" id="CHEBI:15377"/>
        <dbReference type="ChEBI" id="CHEBI:30879"/>
        <dbReference type="ChEBI" id="CHEBI:43474"/>
        <dbReference type="ChEBI" id="CHEBI:67140"/>
        <dbReference type="EC" id="3.1.3.2"/>
    </reaction>
</comment>
<comment type="caution">
    <text evidence="3">The sequence shown here is derived from an EMBL/GenBank/DDBJ whole genome shotgun (WGS) entry which is preliminary data.</text>
</comment>
<dbReference type="SUPFAM" id="SSF52788">
    <property type="entry name" value="Phosphotyrosine protein phosphatases I"/>
    <property type="match status" value="1"/>
</dbReference>
<evidence type="ECO:0000313" key="4">
    <source>
        <dbReference type="Proteomes" id="UP000645828"/>
    </source>
</evidence>
<comment type="function">
    <text evidence="1">Acts on tyrosine phosphorylated proteins, low-MW aryl phosphates and natural and synthetic acyl phosphates.</text>
</comment>
<dbReference type="GO" id="GO:0005737">
    <property type="term" value="C:cytoplasm"/>
    <property type="evidence" value="ECO:0007669"/>
    <property type="project" value="UniProtKB-SubCell"/>
</dbReference>
<dbReference type="EMBL" id="CAJHUB010000760">
    <property type="protein sequence ID" value="CAD7685012.1"/>
    <property type="molecule type" value="Genomic_DNA"/>
</dbReference>
<dbReference type="EC" id="3.1.3.48" evidence="1"/>
<comment type="catalytic activity">
    <reaction evidence="1">
        <text>O-phospho-L-tyrosyl-[protein] + H2O = L-tyrosyl-[protein] + phosphate</text>
        <dbReference type="Rhea" id="RHEA:10684"/>
        <dbReference type="Rhea" id="RHEA-COMP:10136"/>
        <dbReference type="Rhea" id="RHEA-COMP:20101"/>
        <dbReference type="ChEBI" id="CHEBI:15377"/>
        <dbReference type="ChEBI" id="CHEBI:43474"/>
        <dbReference type="ChEBI" id="CHEBI:46858"/>
        <dbReference type="ChEBI" id="CHEBI:61978"/>
        <dbReference type="EC" id="3.1.3.48"/>
    </reaction>
</comment>
<organism evidence="3 4">
    <name type="scientific">Nyctereutes procyonoides</name>
    <name type="common">Raccoon dog</name>
    <name type="synonym">Canis procyonoides</name>
    <dbReference type="NCBI Taxonomy" id="34880"/>
    <lineage>
        <taxon>Eukaryota</taxon>
        <taxon>Metazoa</taxon>
        <taxon>Chordata</taxon>
        <taxon>Craniata</taxon>
        <taxon>Vertebrata</taxon>
        <taxon>Euteleostomi</taxon>
        <taxon>Mammalia</taxon>
        <taxon>Eutheria</taxon>
        <taxon>Laurasiatheria</taxon>
        <taxon>Carnivora</taxon>
        <taxon>Caniformia</taxon>
        <taxon>Canidae</taxon>
        <taxon>Nyctereutes</taxon>
    </lineage>
</organism>
<proteinExistence type="inferred from homology"/>
<dbReference type="InterPro" id="IPR002115">
    <property type="entry name" value="Tyr_Pase_low_mol_wt_mml"/>
</dbReference>
<protein>
    <recommendedName>
        <fullName evidence="1">Low molecular weight phosphotyrosine protein phosphatase</fullName>
        <shortName evidence="1">LMW-PTP</shortName>
        <shortName evidence="1">LMW-PTPase</shortName>
        <ecNumber evidence="1">3.1.3.2</ecNumber>
        <ecNumber evidence="1">3.1.3.48</ecNumber>
    </recommendedName>
    <alternativeName>
        <fullName evidence="1">Low molecular weight cytosolic acid phosphatase</fullName>
    </alternativeName>
</protein>
<accession>A0A811Z898</accession>
<dbReference type="Gene3D" id="3.40.50.2300">
    <property type="match status" value="1"/>
</dbReference>
<evidence type="ECO:0000313" key="3">
    <source>
        <dbReference type="EMBL" id="CAD7685012.1"/>
    </source>
</evidence>
<reference evidence="3" key="1">
    <citation type="submission" date="2020-12" db="EMBL/GenBank/DDBJ databases">
        <authorList>
            <consortium name="Molecular Ecology Group"/>
        </authorList>
    </citation>
    <scope>NUCLEOTIDE SEQUENCE</scope>
    <source>
        <strain evidence="3">TBG_1078</strain>
    </source>
</reference>
<keyword evidence="1" id="KW-0904">Protein phosphatase</keyword>
<dbReference type="PRINTS" id="PR00720">
    <property type="entry name" value="MAMMALPTPASE"/>
</dbReference>
<dbReference type="GO" id="GO:0004726">
    <property type="term" value="F:non-membrane spanning protein tyrosine phosphatase activity"/>
    <property type="evidence" value="ECO:0007669"/>
    <property type="project" value="InterPro"/>
</dbReference>
<dbReference type="Pfam" id="PF01451">
    <property type="entry name" value="LMWPc"/>
    <property type="match status" value="1"/>
</dbReference>
<dbReference type="InterPro" id="IPR050438">
    <property type="entry name" value="LMW_PTPase"/>
</dbReference>
<dbReference type="InterPro" id="IPR036196">
    <property type="entry name" value="Ptyr_pPase_sf"/>
</dbReference>
<dbReference type="PANTHER" id="PTHR11717:SF34">
    <property type="entry name" value="LOW MOLECULAR WEIGHT PHOSPHOTYROSINE PROTEIN PHOSPHATASE"/>
    <property type="match status" value="1"/>
</dbReference>
<evidence type="ECO:0000256" key="1">
    <source>
        <dbReference type="RuleBase" id="RU368115"/>
    </source>
</evidence>
<dbReference type="InterPro" id="IPR023485">
    <property type="entry name" value="Ptyr_pPase"/>
</dbReference>
<dbReference type="AlphaFoldDB" id="A0A811Z898"/>
<gene>
    <name evidence="3" type="ORF">NYPRO_LOCUS17805</name>
</gene>